<feature type="compositionally biased region" description="Pro residues" evidence="1">
    <location>
        <begin position="83"/>
        <end position="98"/>
    </location>
</feature>
<evidence type="ECO:0000259" key="2">
    <source>
        <dbReference type="Pfam" id="PF23324"/>
    </source>
</evidence>
<proteinExistence type="predicted"/>
<keyword evidence="4" id="KW-1185">Reference proteome</keyword>
<dbReference type="EMBL" id="JBJUIK010000001">
    <property type="protein sequence ID" value="KAL3538951.1"/>
    <property type="molecule type" value="Genomic_DNA"/>
</dbReference>
<feature type="compositionally biased region" description="Pro residues" evidence="1">
    <location>
        <begin position="62"/>
        <end position="74"/>
    </location>
</feature>
<dbReference type="Pfam" id="PF23324">
    <property type="entry name" value="DUF7086"/>
    <property type="match status" value="1"/>
</dbReference>
<reference evidence="3 4" key="1">
    <citation type="submission" date="2024-11" db="EMBL/GenBank/DDBJ databases">
        <title>A near-complete genome assembly of Cinchona calisaya.</title>
        <authorList>
            <person name="Lian D.C."/>
            <person name="Zhao X.W."/>
            <person name="Wei L."/>
        </authorList>
    </citation>
    <scope>NUCLEOTIDE SEQUENCE [LARGE SCALE GENOMIC DNA]</scope>
    <source>
        <tissue evidence="3">Nenye</tissue>
    </source>
</reference>
<feature type="domain" description="DUF7086" evidence="2">
    <location>
        <begin position="187"/>
        <end position="319"/>
    </location>
</feature>
<gene>
    <name evidence="3" type="ORF">ACH5RR_002317</name>
</gene>
<dbReference type="PANTHER" id="PTHR34272">
    <property type="entry name" value="EXPRESSED PROTEIN"/>
    <property type="match status" value="1"/>
</dbReference>
<evidence type="ECO:0000256" key="1">
    <source>
        <dbReference type="SAM" id="MobiDB-lite"/>
    </source>
</evidence>
<comment type="caution">
    <text evidence="3">The sequence shown here is derived from an EMBL/GenBank/DDBJ whole genome shotgun (WGS) entry which is preliminary data.</text>
</comment>
<evidence type="ECO:0000313" key="4">
    <source>
        <dbReference type="Proteomes" id="UP001630127"/>
    </source>
</evidence>
<name>A0ABD3B655_9GENT</name>
<feature type="compositionally biased region" description="Pro residues" evidence="1">
    <location>
        <begin position="105"/>
        <end position="129"/>
    </location>
</feature>
<evidence type="ECO:0000313" key="3">
    <source>
        <dbReference type="EMBL" id="KAL3538951.1"/>
    </source>
</evidence>
<accession>A0ABD3B655</accession>
<dbReference type="PANTHER" id="PTHR34272:SF1">
    <property type="entry name" value="EXPRESSED PROTEIN"/>
    <property type="match status" value="1"/>
</dbReference>
<protein>
    <recommendedName>
        <fullName evidence="2">DUF7086 domain-containing protein</fullName>
    </recommendedName>
</protein>
<feature type="compositionally biased region" description="Polar residues" evidence="1">
    <location>
        <begin position="1"/>
        <end position="13"/>
    </location>
</feature>
<dbReference type="InterPro" id="IPR055513">
    <property type="entry name" value="DUF7086"/>
</dbReference>
<feature type="compositionally biased region" description="Polar residues" evidence="1">
    <location>
        <begin position="133"/>
        <end position="146"/>
    </location>
</feature>
<dbReference type="Proteomes" id="UP001630127">
    <property type="component" value="Unassembled WGS sequence"/>
</dbReference>
<feature type="region of interest" description="Disordered" evidence="1">
    <location>
        <begin position="1"/>
        <end position="173"/>
    </location>
</feature>
<sequence>MNNNQKDMSNNDQEINKKRKSNIQIPRKFPSSEDDDNDFLALSLSFGPAAATRPRLLHPTVPQQPPPPPLPQPPMQLQTLLTQPPPQPPPPPPPPPPYSLYMTPIPMPPPPPPQPPYAIYMPPQPPLPQQPAGTQAVQRQESSTVGPSRPTRNRRNPSQSSSEGKPETVPAPFPWATTRLATVHSIDYLLSNEMSKIAGEVQCKRCEKQFEMEFDLMEKFKEVWRFIAENKSSMHDRAPPVWMNPVLPGCKNCGQENCVKPIISEEKESINWLFLLLGQLLGCCTLEQLKYFCKHTKNHRTGAKDRVLYLTYLGLCKQLDPDGPFDR</sequence>
<dbReference type="AlphaFoldDB" id="A0ABD3B655"/>
<organism evidence="3 4">
    <name type="scientific">Cinchona calisaya</name>
    <dbReference type="NCBI Taxonomy" id="153742"/>
    <lineage>
        <taxon>Eukaryota</taxon>
        <taxon>Viridiplantae</taxon>
        <taxon>Streptophyta</taxon>
        <taxon>Embryophyta</taxon>
        <taxon>Tracheophyta</taxon>
        <taxon>Spermatophyta</taxon>
        <taxon>Magnoliopsida</taxon>
        <taxon>eudicotyledons</taxon>
        <taxon>Gunneridae</taxon>
        <taxon>Pentapetalae</taxon>
        <taxon>asterids</taxon>
        <taxon>lamiids</taxon>
        <taxon>Gentianales</taxon>
        <taxon>Rubiaceae</taxon>
        <taxon>Cinchonoideae</taxon>
        <taxon>Cinchoneae</taxon>
        <taxon>Cinchona</taxon>
    </lineage>
</organism>